<dbReference type="PANTHER" id="PTHR13309:SF0">
    <property type="entry name" value="FMR1-INTERACTING PROTEIN NUFIP1"/>
    <property type="match status" value="1"/>
</dbReference>
<dbReference type="VEuPathDB" id="FungiDB:Z520_05417"/>
<dbReference type="EMBL" id="KN848070">
    <property type="protein sequence ID" value="KIX98956.1"/>
    <property type="molecule type" value="Genomic_DNA"/>
</dbReference>
<dbReference type="PROSITE" id="PS50103">
    <property type="entry name" value="ZF_C3H1"/>
    <property type="match status" value="1"/>
</dbReference>
<keyword evidence="8" id="KW-1185">Reference proteome</keyword>
<evidence type="ECO:0000313" key="8">
    <source>
        <dbReference type="Proteomes" id="UP000053411"/>
    </source>
</evidence>
<dbReference type="Pfam" id="PF10453">
    <property type="entry name" value="NUFIP1"/>
    <property type="match status" value="1"/>
</dbReference>
<dbReference type="InterPro" id="IPR036855">
    <property type="entry name" value="Znf_CCCH_sf"/>
</dbReference>
<feature type="compositionally biased region" description="Low complexity" evidence="5">
    <location>
        <begin position="344"/>
        <end position="371"/>
    </location>
</feature>
<dbReference type="Proteomes" id="UP000053411">
    <property type="component" value="Unassembled WGS sequence"/>
</dbReference>
<dbReference type="GO" id="GO:0005634">
    <property type="term" value="C:nucleus"/>
    <property type="evidence" value="ECO:0007669"/>
    <property type="project" value="TreeGrafter"/>
</dbReference>
<feature type="domain" description="C3H1-type" evidence="6">
    <location>
        <begin position="410"/>
        <end position="438"/>
    </location>
</feature>
<protein>
    <recommendedName>
        <fullName evidence="6">C3H1-type domain-containing protein</fullName>
    </recommendedName>
</protein>
<feature type="region of interest" description="Disordered" evidence="5">
    <location>
        <begin position="215"/>
        <end position="293"/>
    </location>
</feature>
<dbReference type="InterPro" id="IPR000571">
    <property type="entry name" value="Znf_CCCH"/>
</dbReference>
<feature type="compositionally biased region" description="Low complexity" evidence="5">
    <location>
        <begin position="393"/>
        <end position="412"/>
    </location>
</feature>
<dbReference type="InterPro" id="IPR039136">
    <property type="entry name" value="NUFIP1-like"/>
</dbReference>
<dbReference type="RefSeq" id="XP_016633079.1">
    <property type="nucleotide sequence ID" value="XM_016775920.1"/>
</dbReference>
<feature type="region of interest" description="Disordered" evidence="5">
    <location>
        <begin position="1"/>
        <end position="186"/>
    </location>
</feature>
<reference evidence="7 8" key="1">
    <citation type="submission" date="2015-01" db="EMBL/GenBank/DDBJ databases">
        <title>The Genome Sequence of Fonsecaea multimorphosa CBS 102226.</title>
        <authorList>
            <consortium name="The Broad Institute Genomics Platform"/>
            <person name="Cuomo C."/>
            <person name="de Hoog S."/>
            <person name="Gorbushina A."/>
            <person name="Stielow B."/>
            <person name="Teixiera M."/>
            <person name="Abouelleil A."/>
            <person name="Chapman S.B."/>
            <person name="Priest M."/>
            <person name="Young S.K."/>
            <person name="Wortman J."/>
            <person name="Nusbaum C."/>
            <person name="Birren B."/>
        </authorList>
    </citation>
    <scope>NUCLEOTIDE SEQUENCE [LARGE SCALE GENOMIC DNA]</scope>
    <source>
        <strain evidence="7 8">CBS 102226</strain>
    </source>
</reference>
<keyword evidence="3 4" id="KW-0862">Zinc</keyword>
<dbReference type="Pfam" id="PF18044">
    <property type="entry name" value="zf-CCCH_4"/>
    <property type="match status" value="1"/>
</dbReference>
<dbReference type="OrthoDB" id="273070at2759"/>
<feature type="compositionally biased region" description="Basic and acidic residues" evidence="5">
    <location>
        <begin position="223"/>
        <end position="261"/>
    </location>
</feature>
<evidence type="ECO:0000256" key="1">
    <source>
        <dbReference type="ARBA" id="ARBA00022723"/>
    </source>
</evidence>
<dbReference type="SUPFAM" id="SSF90229">
    <property type="entry name" value="CCCH zinc finger"/>
    <property type="match status" value="1"/>
</dbReference>
<feature type="compositionally biased region" description="Polar residues" evidence="5">
    <location>
        <begin position="62"/>
        <end position="81"/>
    </location>
</feature>
<dbReference type="AlphaFoldDB" id="A0A0D2IPV9"/>
<dbReference type="PANTHER" id="PTHR13309">
    <property type="entry name" value="NUCLEAR FRAGILE X MENTAL RETARDATION PROTEIN INTERACTING PROTEIN 1"/>
    <property type="match status" value="1"/>
</dbReference>
<name>A0A0D2IPV9_9EURO</name>
<dbReference type="GO" id="GO:0003723">
    <property type="term" value="F:RNA binding"/>
    <property type="evidence" value="ECO:0007669"/>
    <property type="project" value="InterPro"/>
</dbReference>
<evidence type="ECO:0000256" key="3">
    <source>
        <dbReference type="ARBA" id="ARBA00022833"/>
    </source>
</evidence>
<keyword evidence="1 4" id="KW-0479">Metal-binding</keyword>
<feature type="compositionally biased region" description="Basic and acidic residues" evidence="5">
    <location>
        <begin position="433"/>
        <end position="443"/>
    </location>
</feature>
<dbReference type="GeneID" id="27711163"/>
<feature type="compositionally biased region" description="Polar residues" evidence="5">
    <location>
        <begin position="22"/>
        <end position="31"/>
    </location>
</feature>
<feature type="compositionally biased region" description="Basic and acidic residues" evidence="5">
    <location>
        <begin position="139"/>
        <end position="148"/>
    </location>
</feature>
<dbReference type="GO" id="GO:0008270">
    <property type="term" value="F:zinc ion binding"/>
    <property type="evidence" value="ECO:0007669"/>
    <property type="project" value="UniProtKB-KW"/>
</dbReference>
<evidence type="ECO:0000259" key="6">
    <source>
        <dbReference type="PROSITE" id="PS50103"/>
    </source>
</evidence>
<feature type="compositionally biased region" description="Acidic residues" evidence="5">
    <location>
        <begin position="163"/>
        <end position="172"/>
    </location>
</feature>
<feature type="zinc finger region" description="C3H1-type" evidence="4">
    <location>
        <begin position="410"/>
        <end position="438"/>
    </location>
</feature>
<feature type="region of interest" description="Disordered" evidence="5">
    <location>
        <begin position="324"/>
        <end position="412"/>
    </location>
</feature>
<evidence type="ECO:0000256" key="2">
    <source>
        <dbReference type="ARBA" id="ARBA00022771"/>
    </source>
</evidence>
<dbReference type="GO" id="GO:0000492">
    <property type="term" value="P:box C/D snoRNP assembly"/>
    <property type="evidence" value="ECO:0007669"/>
    <property type="project" value="TreeGrafter"/>
</dbReference>
<accession>A0A0D2IPV9</accession>
<dbReference type="InterPro" id="IPR019496">
    <property type="entry name" value="NUFIP1_cons_dom"/>
</dbReference>
<organism evidence="7 8">
    <name type="scientific">Fonsecaea multimorphosa CBS 102226</name>
    <dbReference type="NCBI Taxonomy" id="1442371"/>
    <lineage>
        <taxon>Eukaryota</taxon>
        <taxon>Fungi</taxon>
        <taxon>Dikarya</taxon>
        <taxon>Ascomycota</taxon>
        <taxon>Pezizomycotina</taxon>
        <taxon>Eurotiomycetes</taxon>
        <taxon>Chaetothyriomycetidae</taxon>
        <taxon>Chaetothyriales</taxon>
        <taxon>Herpotrichiellaceae</taxon>
        <taxon>Fonsecaea</taxon>
    </lineage>
</organism>
<evidence type="ECO:0000256" key="5">
    <source>
        <dbReference type="SAM" id="MobiDB-lite"/>
    </source>
</evidence>
<dbReference type="Gene3D" id="6.10.250.3220">
    <property type="match status" value="1"/>
</dbReference>
<proteinExistence type="predicted"/>
<dbReference type="InterPro" id="IPR041367">
    <property type="entry name" value="Znf-CCCH_4"/>
</dbReference>
<sequence length="509" mass="55758">MSSQPFSFPPPPPPPPKRSEGAYQQNQTFQNGRGLFRGGRSYRGHARGGRGGYGSNRPGPTPSSTAYGQNRLQKPLNNGAQRGNFLNGPQKRDHSTAFAPGHQHRPRPTAAPAVPSFNASIEHLLARGPSVDQNSQKPPEPHKVEPRKHNVLGLTPAKFDRDSDPEDDEDEEQRLANKASSGVGGYIFEYNGNPLALRTRQEILTWLAERKRRYPTQARVAVAKKEAEEKKRKREEEQKAKREAREEVQAKREQERAERLKAIAKAKQRQEQDRILQSGEETANTDNVAARAKLKADKLRKRALKAQLELERAEEALRLAEMKEVTLKSSSSATIPSPHPTTEAVDVSANSDATDSDATSSSGSSTSSGSDSDTDCGARSDSDSIPEVTSAKQASRAQASLPPASRSARPQAPQLCKHFVKYKTCKWGSSCRYSHDTTRKGGRSDPVAPTSQHKHPTTTAAGNVRRKGLWQVMVDQEREESRKRLLGAIVALGERGLLGSPSQKVDGTG</sequence>
<feature type="region of interest" description="Disordered" evidence="5">
    <location>
        <begin position="432"/>
        <end position="460"/>
    </location>
</feature>
<keyword evidence="2 4" id="KW-0863">Zinc-finger</keyword>
<feature type="compositionally biased region" description="Pro residues" evidence="5">
    <location>
        <begin position="7"/>
        <end position="16"/>
    </location>
</feature>
<evidence type="ECO:0000313" key="7">
    <source>
        <dbReference type="EMBL" id="KIX98956.1"/>
    </source>
</evidence>
<gene>
    <name evidence="7" type="ORF">Z520_05417</name>
</gene>
<evidence type="ECO:0000256" key="4">
    <source>
        <dbReference type="PROSITE-ProRule" id="PRU00723"/>
    </source>
</evidence>